<comment type="caution">
    <text evidence="1">The sequence shown here is derived from an EMBL/GenBank/DDBJ whole genome shotgun (WGS) entry which is preliminary data.</text>
</comment>
<keyword evidence="2" id="KW-1185">Reference proteome</keyword>
<protein>
    <submittedName>
        <fullName evidence="1">Uncharacterized protein</fullName>
    </submittedName>
</protein>
<name>A0ACC3SWZ7_LIPKO</name>
<organism evidence="1 2">
    <name type="scientific">Lipomyces kononenkoae</name>
    <name type="common">Yeast</name>
    <dbReference type="NCBI Taxonomy" id="34357"/>
    <lineage>
        <taxon>Eukaryota</taxon>
        <taxon>Fungi</taxon>
        <taxon>Dikarya</taxon>
        <taxon>Ascomycota</taxon>
        <taxon>Saccharomycotina</taxon>
        <taxon>Lipomycetes</taxon>
        <taxon>Lipomycetales</taxon>
        <taxon>Lipomycetaceae</taxon>
        <taxon>Lipomyces</taxon>
    </lineage>
</organism>
<reference evidence="2" key="1">
    <citation type="journal article" date="2024" name="Front. Bioeng. Biotechnol.">
        <title>Genome-scale model development and genomic sequencing of the oleaginous clade Lipomyces.</title>
        <authorList>
            <person name="Czajka J.J."/>
            <person name="Han Y."/>
            <person name="Kim J."/>
            <person name="Mondo S.J."/>
            <person name="Hofstad B.A."/>
            <person name="Robles A."/>
            <person name="Haridas S."/>
            <person name="Riley R."/>
            <person name="LaButti K."/>
            <person name="Pangilinan J."/>
            <person name="Andreopoulos W."/>
            <person name="Lipzen A."/>
            <person name="Yan J."/>
            <person name="Wang M."/>
            <person name="Ng V."/>
            <person name="Grigoriev I.V."/>
            <person name="Spatafora J.W."/>
            <person name="Magnuson J.K."/>
            <person name="Baker S.E."/>
            <person name="Pomraning K.R."/>
        </authorList>
    </citation>
    <scope>NUCLEOTIDE SEQUENCE [LARGE SCALE GENOMIC DNA]</scope>
    <source>
        <strain evidence="2">CBS 7786</strain>
    </source>
</reference>
<evidence type="ECO:0000313" key="1">
    <source>
        <dbReference type="EMBL" id="KAK9235959.1"/>
    </source>
</evidence>
<proteinExistence type="predicted"/>
<sequence>MSYYDAVGLLAICDAIETVEAASSSSNSSASPSPPPPGLAHKALRAAYQLSHSHTHHSHLHAHHIHSHSSHSNHIHHHHSHHSHHPRGPPANNSSKLAMDHHHRHRTHHISAGDLSGLGMDGLSESESPVSMAPAIDPAFLPIDPAIAAPDSEDSSRAESEEVKGAEYTTSSASVLTMEPVLSPGQQIPQRAPPQKRQRPTSTAPSAKPAVSHSLPASSSSSAIPPELRSEECHICGRIFRGPKSSTHKQQHIRRLHPDDYQPKRGGKKRALSIVSPSAEQPVSAAEQTASDGSSSTERRVKTKIETAVPVVVPVAVPVVPVPASAASESNAGMRPSESSFLE</sequence>
<gene>
    <name evidence="1" type="ORF">V1525DRAFT_238160</name>
</gene>
<dbReference type="Proteomes" id="UP001433508">
    <property type="component" value="Unassembled WGS sequence"/>
</dbReference>
<accession>A0ACC3SWZ7</accession>
<dbReference type="EMBL" id="MU971399">
    <property type="protein sequence ID" value="KAK9235959.1"/>
    <property type="molecule type" value="Genomic_DNA"/>
</dbReference>
<evidence type="ECO:0000313" key="2">
    <source>
        <dbReference type="Proteomes" id="UP001433508"/>
    </source>
</evidence>